<proteinExistence type="predicted"/>
<keyword evidence="3" id="KW-0997">Cell inner membrane</keyword>
<keyword evidence="6 7" id="KW-0012">Acyltransferase</keyword>
<evidence type="ECO:0000256" key="3">
    <source>
        <dbReference type="ARBA" id="ARBA00022519"/>
    </source>
</evidence>
<dbReference type="PANTHER" id="PTHR30606">
    <property type="entry name" value="LIPID A BIOSYNTHESIS LAUROYL ACYLTRANSFERASE"/>
    <property type="match status" value="1"/>
</dbReference>
<dbReference type="STRING" id="1705394.SP60_07635"/>
<dbReference type="KEGG" id="tho:SP60_07635"/>
<reference evidence="7 8" key="1">
    <citation type="journal article" date="2015" name="Genome Announc.">
        <title>Genome Sequence of 'Candidatus Thioglobus autotrophica' Strain EF1, a Chemoautotroph from the SUP05 Clade of Marine Gammaproteobacteria.</title>
        <authorList>
            <person name="Shah V."/>
            <person name="Morris R.M."/>
        </authorList>
    </citation>
    <scope>NUCLEOTIDE SEQUENCE [LARGE SCALE GENOMIC DNA]</scope>
    <source>
        <strain evidence="7 8">EF1</strain>
    </source>
</reference>
<name>A0A0M5LHR7_9GAMM</name>
<evidence type="ECO:0000256" key="6">
    <source>
        <dbReference type="ARBA" id="ARBA00023315"/>
    </source>
</evidence>
<protein>
    <submittedName>
        <fullName evidence="7">Lipid A biosynthesis acyltransferase</fullName>
    </submittedName>
</protein>
<dbReference type="GO" id="GO:0005886">
    <property type="term" value="C:plasma membrane"/>
    <property type="evidence" value="ECO:0007669"/>
    <property type="project" value="UniProtKB-SubCell"/>
</dbReference>
<evidence type="ECO:0000256" key="5">
    <source>
        <dbReference type="ARBA" id="ARBA00023136"/>
    </source>
</evidence>
<dbReference type="GO" id="GO:0016746">
    <property type="term" value="F:acyltransferase activity"/>
    <property type="evidence" value="ECO:0007669"/>
    <property type="project" value="UniProtKB-KW"/>
</dbReference>
<evidence type="ECO:0000313" key="7">
    <source>
        <dbReference type="EMBL" id="ALE53073.1"/>
    </source>
</evidence>
<dbReference type="PATRIC" id="fig|1705394.5.peg.1526"/>
<comment type="subcellular location">
    <subcellularLocation>
        <location evidence="1">Cell inner membrane</location>
    </subcellularLocation>
</comment>
<dbReference type="PIRSF" id="PIRSF026649">
    <property type="entry name" value="MsbB"/>
    <property type="match status" value="1"/>
</dbReference>
<evidence type="ECO:0000256" key="2">
    <source>
        <dbReference type="ARBA" id="ARBA00022475"/>
    </source>
</evidence>
<evidence type="ECO:0000256" key="4">
    <source>
        <dbReference type="ARBA" id="ARBA00022679"/>
    </source>
</evidence>
<keyword evidence="4 7" id="KW-0808">Transferase</keyword>
<keyword evidence="2" id="KW-1003">Cell membrane</keyword>
<accession>A0A0M5LHR7</accession>
<dbReference type="Pfam" id="PF03279">
    <property type="entry name" value="Lip_A_acyltrans"/>
    <property type="match status" value="1"/>
</dbReference>
<dbReference type="InterPro" id="IPR004960">
    <property type="entry name" value="LipA_acyltrans"/>
</dbReference>
<keyword evidence="5" id="KW-0472">Membrane</keyword>
<evidence type="ECO:0000256" key="1">
    <source>
        <dbReference type="ARBA" id="ARBA00004533"/>
    </source>
</evidence>
<dbReference type="PANTHER" id="PTHR30606:SF10">
    <property type="entry name" value="PHOSPHATIDYLINOSITOL MANNOSIDE ACYLTRANSFERASE"/>
    <property type="match status" value="1"/>
</dbReference>
<dbReference type="Proteomes" id="UP000058020">
    <property type="component" value="Chromosome"/>
</dbReference>
<dbReference type="GO" id="GO:0009247">
    <property type="term" value="P:glycolipid biosynthetic process"/>
    <property type="evidence" value="ECO:0007669"/>
    <property type="project" value="UniProtKB-ARBA"/>
</dbReference>
<keyword evidence="8" id="KW-1185">Reference proteome</keyword>
<dbReference type="EMBL" id="CP010552">
    <property type="protein sequence ID" value="ALE53073.1"/>
    <property type="molecule type" value="Genomic_DNA"/>
</dbReference>
<dbReference type="AlphaFoldDB" id="A0A0M5LHR7"/>
<sequence>MINFILKFFAMMPLRLNHLIGSLIGYYLYMSDSDSKKIVHKNIQTCFPNLAKSEQQDLIKKSLIETGKGLSESGFIWLGSFKDNAKHITKTNGSEHLNSDQPIILLVPHFGCWEITGRVLSIDTPITFLYKPLRKAKQEALLIKNRQKQGLTMASADKKGVIKLQRAIKNKELIGILPDQDPGEEGSVLAPFFGTNARSMTLLVKLARKNNAKVLLTWAFRLPKGKGYELNLQPVDILSEQGSIEADVALMNQVIEDLVKTQPEQYLWNYKRFKSVVDYSS</sequence>
<evidence type="ECO:0000313" key="8">
    <source>
        <dbReference type="Proteomes" id="UP000058020"/>
    </source>
</evidence>
<organism evidence="7 8">
    <name type="scientific">Candidatus Thioglobus autotrophicus</name>
    <dbReference type="NCBI Taxonomy" id="1705394"/>
    <lineage>
        <taxon>Bacteria</taxon>
        <taxon>Pseudomonadati</taxon>
        <taxon>Pseudomonadota</taxon>
        <taxon>Gammaproteobacteria</taxon>
        <taxon>Candidatus Pseudothioglobaceae</taxon>
        <taxon>Candidatus Thioglobus</taxon>
    </lineage>
</organism>
<dbReference type="OrthoDB" id="9803456at2"/>
<dbReference type="CDD" id="cd07984">
    <property type="entry name" value="LPLAT_LABLAT-like"/>
    <property type="match status" value="1"/>
</dbReference>
<gene>
    <name evidence="7" type="ORF">SP60_07635</name>
</gene>
<dbReference type="RefSeq" id="WP_053952064.1">
    <property type="nucleotide sequence ID" value="NZ_CP010552.1"/>
</dbReference>